<dbReference type="InterPro" id="IPR000891">
    <property type="entry name" value="PYR_CT"/>
</dbReference>
<dbReference type="Pfam" id="PF00682">
    <property type="entry name" value="HMGL-like"/>
    <property type="match status" value="1"/>
</dbReference>
<feature type="binding site" evidence="7">
    <location>
        <position position="208"/>
    </location>
    <ligand>
        <name>substrate</name>
    </ligand>
</feature>
<evidence type="ECO:0000256" key="2">
    <source>
        <dbReference type="ARBA" id="ARBA00022723"/>
    </source>
</evidence>
<dbReference type="NCBIfam" id="NF006049">
    <property type="entry name" value="PRK08195.1"/>
    <property type="match status" value="1"/>
</dbReference>
<evidence type="ECO:0000256" key="3">
    <source>
        <dbReference type="ARBA" id="ARBA00022797"/>
    </source>
</evidence>
<sequence length="356" mass="37630">MTAVIDTDSPTGTEVKRDFRLIDSTLRDGSHAISHQYTEDQVVAVVKGLDAAGVQVIEVTHGDGLGGSSFNYGFSKVDEMKLVEAAVNATTNADIAVLLVPGIGTVDELRRVRDLGVNVVRIAVHCTEADITEQHIKIAKELGMEAIGFLMMSHMNTPQGLLQQAKLLEGYGADTVYIADSAGAMTTNEVRARVAEIVGGIDVPLGVHAHQNLSLAVANSIAAYEEGARNLDGTSAGLGAGAGNCPTEILAAVCEKNGIVSGVNPLMLMDLAEEVTRPLMPRQQVVDRAGLLLGYAGVYGSFLLHAERAAERYGVPQAEILLELGRRKVVGGQEDMIIDVAVELARKHAEAEGRTA</sequence>
<feature type="binding site" evidence="7">
    <location>
        <position position="210"/>
    </location>
    <ligand>
        <name>Mn(2+)</name>
        <dbReference type="ChEBI" id="CHEBI:29035"/>
    </ligand>
</feature>
<keyword evidence="2 7" id="KW-0479">Metal-binding</keyword>
<protein>
    <recommendedName>
        <fullName evidence="7 8">4-hydroxy-2-oxovalerate aldolase</fullName>
        <shortName evidence="7">HOA</shortName>
        <ecNumber evidence="7 8">4.1.3.39</ecNumber>
    </recommendedName>
    <alternativeName>
        <fullName evidence="7">4-hydroxy-2-keto-pentanoic acid aldolase</fullName>
    </alternativeName>
    <alternativeName>
        <fullName evidence="7">4-hydroxy-2-oxopentanoate aldolase</fullName>
    </alternativeName>
</protein>
<feature type="active site" description="Proton acceptor" evidence="7">
    <location>
        <position position="31"/>
    </location>
</feature>
<dbReference type="InterPro" id="IPR017629">
    <property type="entry name" value="4OH_2_O-val_aldolase"/>
</dbReference>
<keyword evidence="4 7" id="KW-0464">Manganese</keyword>
<dbReference type="NCBIfam" id="TIGR03217">
    <property type="entry name" value="4OH_2_O_val_ald"/>
    <property type="match status" value="1"/>
</dbReference>
<gene>
    <name evidence="10" type="primary">dmpG</name>
    <name evidence="10" type="ORF">ACFQGU_10015</name>
</gene>
<dbReference type="Proteomes" id="UP001596138">
    <property type="component" value="Unassembled WGS sequence"/>
</dbReference>
<feature type="binding site" evidence="7">
    <location>
        <position position="28"/>
    </location>
    <ligand>
        <name>Mn(2+)</name>
        <dbReference type="ChEBI" id="CHEBI:29035"/>
    </ligand>
</feature>
<keyword evidence="5 7" id="KW-0456">Lyase</keyword>
<dbReference type="InterPro" id="IPR012425">
    <property type="entry name" value="DmpG_comm"/>
</dbReference>
<dbReference type="PROSITE" id="PS50991">
    <property type="entry name" value="PYR_CT"/>
    <property type="match status" value="1"/>
</dbReference>
<reference evidence="11" key="1">
    <citation type="journal article" date="2019" name="Int. J. Syst. Evol. Microbiol.">
        <title>The Global Catalogue of Microorganisms (GCM) 10K type strain sequencing project: providing services to taxonomists for standard genome sequencing and annotation.</title>
        <authorList>
            <consortium name="The Broad Institute Genomics Platform"/>
            <consortium name="The Broad Institute Genome Sequencing Center for Infectious Disease"/>
            <person name="Wu L."/>
            <person name="Ma J."/>
        </authorList>
    </citation>
    <scope>NUCLEOTIDE SEQUENCE [LARGE SCALE GENOMIC DNA]</scope>
    <source>
        <strain evidence="11">CGMCC 4.7317</strain>
    </source>
</reference>
<dbReference type="SUPFAM" id="SSF51569">
    <property type="entry name" value="Aldolase"/>
    <property type="match status" value="1"/>
</dbReference>
<dbReference type="EMBL" id="JBHSTI010000008">
    <property type="protein sequence ID" value="MFC6238214.1"/>
    <property type="molecule type" value="Genomic_DNA"/>
</dbReference>
<keyword evidence="3 7" id="KW-0058">Aromatic hydrocarbons catabolism</keyword>
<dbReference type="InterPro" id="IPR013785">
    <property type="entry name" value="Aldolase_TIM"/>
</dbReference>
<comment type="catalytic activity">
    <reaction evidence="7">
        <text>(S)-4-hydroxy-2-oxopentanoate = acetaldehyde + pyruvate</text>
        <dbReference type="Rhea" id="RHEA:22624"/>
        <dbReference type="ChEBI" id="CHEBI:15343"/>
        <dbReference type="ChEBI" id="CHEBI:15361"/>
        <dbReference type="ChEBI" id="CHEBI:73143"/>
        <dbReference type="EC" id="4.1.3.39"/>
    </reaction>
</comment>
<dbReference type="SUPFAM" id="SSF89000">
    <property type="entry name" value="post-HMGL domain-like"/>
    <property type="match status" value="1"/>
</dbReference>
<evidence type="ECO:0000256" key="6">
    <source>
        <dbReference type="ARBA" id="ARBA00023518"/>
    </source>
</evidence>
<dbReference type="EC" id="4.1.3.39" evidence="7 8"/>
<dbReference type="RefSeq" id="WP_386766231.1">
    <property type="nucleotide sequence ID" value="NZ_JBHSTI010000008.1"/>
</dbReference>
<dbReference type="PANTHER" id="PTHR10277:SF9">
    <property type="entry name" value="2-ISOPROPYLMALATE SYNTHASE 1, CHLOROPLASTIC-RELATED"/>
    <property type="match status" value="1"/>
</dbReference>
<feature type="domain" description="Pyruvate carboxyltransferase" evidence="9">
    <location>
        <begin position="19"/>
        <end position="269"/>
    </location>
</feature>
<evidence type="ECO:0000256" key="1">
    <source>
        <dbReference type="ARBA" id="ARBA00008944"/>
    </source>
</evidence>
<evidence type="ECO:0000259" key="9">
    <source>
        <dbReference type="PROSITE" id="PS50991"/>
    </source>
</evidence>
<evidence type="ECO:0000256" key="8">
    <source>
        <dbReference type="NCBIfam" id="TIGR03217"/>
    </source>
</evidence>
<dbReference type="Gene3D" id="3.20.20.70">
    <property type="entry name" value="Aldolase class I"/>
    <property type="match status" value="1"/>
</dbReference>
<feature type="binding site" evidence="7">
    <location>
        <position position="181"/>
    </location>
    <ligand>
        <name>substrate</name>
    </ligand>
</feature>
<feature type="site" description="Transition state stabilizer" evidence="7">
    <location>
        <position position="27"/>
    </location>
</feature>
<evidence type="ECO:0000256" key="5">
    <source>
        <dbReference type="ARBA" id="ARBA00023239"/>
    </source>
</evidence>
<comment type="similarity">
    <text evidence="1 7">Belongs to the 4-hydroxy-2-oxovalerate aldolase family.</text>
</comment>
<dbReference type="Gene3D" id="1.10.8.60">
    <property type="match status" value="1"/>
</dbReference>
<dbReference type="InterPro" id="IPR035685">
    <property type="entry name" value="DRE_TIM_HOA"/>
</dbReference>
<keyword evidence="11" id="KW-1185">Reference proteome</keyword>
<dbReference type="HAMAP" id="MF_01656">
    <property type="entry name" value="HOA"/>
    <property type="match status" value="1"/>
</dbReference>
<dbReference type="PANTHER" id="PTHR10277">
    <property type="entry name" value="HOMOCITRATE SYNTHASE-RELATED"/>
    <property type="match status" value="1"/>
</dbReference>
<evidence type="ECO:0000256" key="7">
    <source>
        <dbReference type="HAMAP-Rule" id="MF_01656"/>
    </source>
</evidence>
<evidence type="ECO:0000256" key="4">
    <source>
        <dbReference type="ARBA" id="ARBA00023211"/>
    </source>
</evidence>
<comment type="caution">
    <text evidence="10">The sequence shown here is derived from an EMBL/GenBank/DDBJ whole genome shotgun (WGS) entry which is preliminary data.</text>
</comment>
<feature type="binding site" evidence="7">
    <location>
        <begin position="27"/>
        <end position="28"/>
    </location>
    <ligand>
        <name>substrate</name>
    </ligand>
</feature>
<evidence type="ECO:0000313" key="11">
    <source>
        <dbReference type="Proteomes" id="UP001596138"/>
    </source>
</evidence>
<comment type="catalytic activity">
    <reaction evidence="6">
        <text>(S)-4-hydroxy-2-oxohexanoate = propanal + pyruvate</text>
        <dbReference type="Rhea" id="RHEA:36003"/>
        <dbReference type="ChEBI" id="CHEBI:15361"/>
        <dbReference type="ChEBI" id="CHEBI:17153"/>
        <dbReference type="ChEBI" id="CHEBI:73142"/>
        <dbReference type="EC" id="4.1.3.43"/>
    </reaction>
    <physiologicalReaction direction="left-to-right" evidence="6">
        <dbReference type="Rhea" id="RHEA:36004"/>
    </physiologicalReaction>
</comment>
<name>A0ABW1T101_9ACTN</name>
<feature type="binding site" evidence="7">
    <location>
        <position position="208"/>
    </location>
    <ligand>
        <name>Mn(2+)</name>
        <dbReference type="ChEBI" id="CHEBI:29035"/>
    </ligand>
</feature>
<accession>A0ABW1T101</accession>
<proteinExistence type="inferred from homology"/>
<dbReference type="Pfam" id="PF07836">
    <property type="entry name" value="DmpG_comm"/>
    <property type="match status" value="1"/>
</dbReference>
<feature type="binding site" evidence="7">
    <location>
        <position position="299"/>
    </location>
    <ligand>
        <name>substrate</name>
    </ligand>
</feature>
<dbReference type="InterPro" id="IPR050073">
    <property type="entry name" value="2-IPM_HCS-like"/>
</dbReference>
<organism evidence="10 11">
    <name type="scientific">Longivirga aurantiaca</name>
    <dbReference type="NCBI Taxonomy" id="1837743"/>
    <lineage>
        <taxon>Bacteria</taxon>
        <taxon>Bacillati</taxon>
        <taxon>Actinomycetota</taxon>
        <taxon>Actinomycetes</taxon>
        <taxon>Sporichthyales</taxon>
        <taxon>Sporichthyaceae</taxon>
        <taxon>Longivirga</taxon>
    </lineage>
</organism>
<dbReference type="GO" id="GO:0008701">
    <property type="term" value="F:4-hydroxy-2-oxovalerate aldolase activity"/>
    <property type="evidence" value="ECO:0007669"/>
    <property type="project" value="UniProtKB-EC"/>
</dbReference>
<dbReference type="CDD" id="cd07943">
    <property type="entry name" value="DRE_TIM_HOA"/>
    <property type="match status" value="1"/>
</dbReference>
<evidence type="ECO:0000313" key="10">
    <source>
        <dbReference type="EMBL" id="MFC6238214.1"/>
    </source>
</evidence>